<organism evidence="1 2">
    <name type="scientific">Corynebacterium lipophiloflavum (strain ATCC 700352 / DSM 44291 / CCUG 37336 / JCM 10383 / DMMZ 1944)</name>
    <dbReference type="NCBI Taxonomy" id="525263"/>
    <lineage>
        <taxon>Bacteria</taxon>
        <taxon>Bacillati</taxon>
        <taxon>Actinomycetota</taxon>
        <taxon>Actinomycetes</taxon>
        <taxon>Mycobacteriales</taxon>
        <taxon>Corynebacteriaceae</taxon>
        <taxon>Corynebacterium</taxon>
    </lineage>
</organism>
<dbReference type="Proteomes" id="UP000006196">
    <property type="component" value="Unassembled WGS sequence"/>
</dbReference>
<sequence length="50" mass="5755">MDDVPDGGGVLRRLAACVFAPDILEQGWDSVDNYSPVLRRGQDDWDFWWD</sequence>
<protein>
    <submittedName>
        <fullName evidence="1">Uncharacterized protein</fullName>
    </submittedName>
</protein>
<gene>
    <name evidence="1" type="ORF">HMPREF0298_0295</name>
</gene>
<proteinExistence type="predicted"/>
<evidence type="ECO:0000313" key="2">
    <source>
        <dbReference type="Proteomes" id="UP000006196"/>
    </source>
</evidence>
<reference evidence="1" key="1">
    <citation type="submission" date="2009-01" db="EMBL/GenBank/DDBJ databases">
        <authorList>
            <person name="Qin X."/>
            <person name="Bachman B."/>
            <person name="Battles P."/>
            <person name="Bell A."/>
            <person name="Bess C."/>
            <person name="Bickham C."/>
            <person name="Chaboub L."/>
            <person name="Chen D."/>
            <person name="Coyle M."/>
            <person name="Deiros D.R."/>
            <person name="Dinh H."/>
            <person name="Forbes L."/>
            <person name="Fowler G."/>
            <person name="Francisco L."/>
            <person name="Fu Q."/>
            <person name="Gubbala S."/>
            <person name="Hale W."/>
            <person name="Han Y."/>
            <person name="Hemphill L."/>
            <person name="Highlander S.K."/>
            <person name="Hirani K."/>
            <person name="Hogues M."/>
            <person name="Jackson L."/>
            <person name="Jakkamsetti A."/>
            <person name="Javaid M."/>
            <person name="Jiang H."/>
            <person name="Korchina V."/>
            <person name="Kovar C."/>
            <person name="Lara F."/>
            <person name="Lee S."/>
            <person name="Mata R."/>
            <person name="Mathew T."/>
            <person name="Moen C."/>
            <person name="Morales K."/>
            <person name="Munidasa M."/>
            <person name="Nazareth L."/>
            <person name="Ngo R."/>
            <person name="Nguyen L."/>
            <person name="Okwuonu G."/>
            <person name="Ongeri F."/>
            <person name="Patil S."/>
            <person name="Petrosino J."/>
            <person name="Pham C."/>
            <person name="Pham P."/>
            <person name="Pu L.-L."/>
            <person name="Puazo M."/>
            <person name="Raj R."/>
            <person name="Reid J."/>
            <person name="Rouhana J."/>
            <person name="Saada N."/>
            <person name="Shang Y."/>
            <person name="Simmons D."/>
            <person name="Thornton R."/>
            <person name="Warren J."/>
            <person name="Weissenberger G."/>
            <person name="Zhang J."/>
            <person name="Zhang L."/>
            <person name="Zhou C."/>
            <person name="Zhu D."/>
            <person name="Muzny D."/>
            <person name="Worley K."/>
            <person name="Gibbs R."/>
        </authorList>
    </citation>
    <scope>NUCLEOTIDE SEQUENCE [LARGE SCALE GENOMIC DNA]</scope>
    <source>
        <strain evidence="1">DSM 44291</strain>
    </source>
</reference>
<evidence type="ECO:0000313" key="1">
    <source>
        <dbReference type="EMBL" id="EEI17956.1"/>
    </source>
</evidence>
<accession>C0XPC5</accession>
<dbReference type="EMBL" id="ACHJ01000022">
    <property type="protein sequence ID" value="EEI17956.1"/>
    <property type="molecule type" value="Genomic_DNA"/>
</dbReference>
<dbReference type="HOGENOM" id="CLU_3116868_0_0_11"/>
<comment type="caution">
    <text evidence="1">The sequence shown here is derived from an EMBL/GenBank/DDBJ whole genome shotgun (WGS) entry which is preliminary data.</text>
</comment>
<dbReference type="AlphaFoldDB" id="C0XPC5"/>
<keyword evidence="2" id="KW-1185">Reference proteome</keyword>
<name>C0XPC5_CORLD</name>